<dbReference type="SMART" id="SM00354">
    <property type="entry name" value="HTH_LACI"/>
    <property type="match status" value="1"/>
</dbReference>
<dbReference type="PANTHER" id="PTHR30146">
    <property type="entry name" value="LACI-RELATED TRANSCRIPTIONAL REPRESSOR"/>
    <property type="match status" value="1"/>
</dbReference>
<keyword evidence="6" id="KW-1185">Reference proteome</keyword>
<protein>
    <submittedName>
        <fullName evidence="5">LacI family transcriptional regulator</fullName>
    </submittedName>
</protein>
<keyword evidence="1" id="KW-0805">Transcription regulation</keyword>
<dbReference type="GO" id="GO:0003700">
    <property type="term" value="F:DNA-binding transcription factor activity"/>
    <property type="evidence" value="ECO:0007669"/>
    <property type="project" value="TreeGrafter"/>
</dbReference>
<dbReference type="PROSITE" id="PS50932">
    <property type="entry name" value="HTH_LACI_2"/>
    <property type="match status" value="1"/>
</dbReference>
<dbReference type="GO" id="GO:0000976">
    <property type="term" value="F:transcription cis-regulatory region binding"/>
    <property type="evidence" value="ECO:0007669"/>
    <property type="project" value="TreeGrafter"/>
</dbReference>
<evidence type="ECO:0000313" key="5">
    <source>
        <dbReference type="EMBL" id="MDX8420612.1"/>
    </source>
</evidence>
<evidence type="ECO:0000259" key="4">
    <source>
        <dbReference type="PROSITE" id="PS50932"/>
    </source>
</evidence>
<dbReference type="SUPFAM" id="SSF53822">
    <property type="entry name" value="Periplasmic binding protein-like I"/>
    <property type="match status" value="1"/>
</dbReference>
<evidence type="ECO:0000256" key="2">
    <source>
        <dbReference type="ARBA" id="ARBA00023125"/>
    </source>
</evidence>
<sequence length="339" mass="37543">MATIKDIARITGYSIGTVSRVMNHHQDVSDKARKEIEQVIEEQGYQPNANAKLLKQTHTNSITVFIKSTCNIFLNGMLENIQSMLKQAGEEVKVVFMDENSDEVLAAKRICHDNHPRGLLFLGADLDHFRHEYEEMGVPAVLVAADGNGLHIDSLSSYCTDDDAGARAAAEYLIDHGHRHIGLLGGVDPDVQGQVAYKRYHGLSSCLKEHNLSFVRSRQYIPCEFSLEGGYEAGKNLLHTFPEVTAVFCMSDTVAIGAMRAFSEAGRRIPEDVSVIGFDGIDYSQFTVPRLTTVCQDTETIVRSSVNDLLMRIKTDAPSRHSMVPFHIVEGESVCQLSK</sequence>
<reference evidence="5 6" key="1">
    <citation type="submission" date="2022-03" db="EMBL/GenBank/DDBJ databases">
        <title>Novel taxa within the pig intestine.</title>
        <authorList>
            <person name="Wylensek D."/>
            <person name="Bishof K."/>
            <person name="Afrizal A."/>
            <person name="Clavel T."/>
        </authorList>
    </citation>
    <scope>NUCLEOTIDE SEQUENCE [LARGE SCALE GENOMIC DNA]</scope>
    <source>
        <strain evidence="5 6">CLA-KB-P133</strain>
    </source>
</reference>
<dbReference type="CDD" id="cd01392">
    <property type="entry name" value="HTH_LacI"/>
    <property type="match status" value="1"/>
</dbReference>
<dbReference type="InterPro" id="IPR000843">
    <property type="entry name" value="HTH_LacI"/>
</dbReference>
<keyword evidence="2" id="KW-0238">DNA-binding</keyword>
<dbReference type="AlphaFoldDB" id="A0AB35U436"/>
<name>A0AB35U436_9FIRM</name>
<gene>
    <name evidence="5" type="ORF">MOZ60_11030</name>
</gene>
<evidence type="ECO:0000313" key="6">
    <source>
        <dbReference type="Proteomes" id="UP001286174"/>
    </source>
</evidence>
<dbReference type="RefSeq" id="WP_370596720.1">
    <property type="nucleotide sequence ID" value="NZ_JALBUR010000053.1"/>
</dbReference>
<dbReference type="Gene3D" id="1.10.260.40">
    <property type="entry name" value="lambda repressor-like DNA-binding domains"/>
    <property type="match status" value="1"/>
</dbReference>
<dbReference type="PANTHER" id="PTHR30146:SF109">
    <property type="entry name" value="HTH-TYPE TRANSCRIPTIONAL REGULATOR GALS"/>
    <property type="match status" value="1"/>
</dbReference>
<dbReference type="Pfam" id="PF00356">
    <property type="entry name" value="LacI"/>
    <property type="match status" value="1"/>
</dbReference>
<dbReference type="SUPFAM" id="SSF47413">
    <property type="entry name" value="lambda repressor-like DNA-binding domains"/>
    <property type="match status" value="1"/>
</dbReference>
<dbReference type="EMBL" id="JALBUR010000053">
    <property type="protein sequence ID" value="MDX8420612.1"/>
    <property type="molecule type" value="Genomic_DNA"/>
</dbReference>
<organism evidence="5 6">
    <name type="scientific">Grylomicrobium aquisgranensis</name>
    <dbReference type="NCBI Taxonomy" id="2926318"/>
    <lineage>
        <taxon>Bacteria</taxon>
        <taxon>Bacillati</taxon>
        <taxon>Bacillota</taxon>
        <taxon>Erysipelotrichia</taxon>
        <taxon>Erysipelotrichales</taxon>
        <taxon>Erysipelotrichaceae</taxon>
        <taxon>Grylomicrobium</taxon>
    </lineage>
</organism>
<proteinExistence type="predicted"/>
<dbReference type="Proteomes" id="UP001286174">
    <property type="component" value="Unassembled WGS sequence"/>
</dbReference>
<evidence type="ECO:0000256" key="1">
    <source>
        <dbReference type="ARBA" id="ARBA00023015"/>
    </source>
</evidence>
<accession>A0AB35U436</accession>
<keyword evidence="3" id="KW-0804">Transcription</keyword>
<dbReference type="InterPro" id="IPR046335">
    <property type="entry name" value="LacI/GalR-like_sensor"/>
</dbReference>
<dbReference type="Pfam" id="PF13377">
    <property type="entry name" value="Peripla_BP_3"/>
    <property type="match status" value="1"/>
</dbReference>
<dbReference type="InterPro" id="IPR010982">
    <property type="entry name" value="Lambda_DNA-bd_dom_sf"/>
</dbReference>
<comment type="caution">
    <text evidence="5">The sequence shown here is derived from an EMBL/GenBank/DDBJ whole genome shotgun (WGS) entry which is preliminary data.</text>
</comment>
<dbReference type="InterPro" id="IPR028082">
    <property type="entry name" value="Peripla_BP_I"/>
</dbReference>
<evidence type="ECO:0000256" key="3">
    <source>
        <dbReference type="ARBA" id="ARBA00023163"/>
    </source>
</evidence>
<dbReference type="Gene3D" id="3.40.50.2300">
    <property type="match status" value="2"/>
</dbReference>
<feature type="domain" description="HTH lacI-type" evidence="4">
    <location>
        <begin position="2"/>
        <end position="56"/>
    </location>
</feature>
<dbReference type="CDD" id="cd06267">
    <property type="entry name" value="PBP1_LacI_sugar_binding-like"/>
    <property type="match status" value="1"/>
</dbReference>